<dbReference type="KEGG" id="dfa:DFA_07399"/>
<proteinExistence type="predicted"/>
<dbReference type="Proteomes" id="UP000007797">
    <property type="component" value="Unassembled WGS sequence"/>
</dbReference>
<keyword evidence="3" id="KW-1185">Reference proteome</keyword>
<evidence type="ECO:0000313" key="3">
    <source>
        <dbReference type="Proteomes" id="UP000007797"/>
    </source>
</evidence>
<reference evidence="3" key="1">
    <citation type="journal article" date="2011" name="Genome Res.">
        <title>Phylogeny-wide analysis of social amoeba genomes highlights ancient origins for complex intercellular communication.</title>
        <authorList>
            <person name="Heidel A.J."/>
            <person name="Lawal H.M."/>
            <person name="Felder M."/>
            <person name="Schilde C."/>
            <person name="Helps N.R."/>
            <person name="Tunggal B."/>
            <person name="Rivero F."/>
            <person name="John U."/>
            <person name="Schleicher M."/>
            <person name="Eichinger L."/>
            <person name="Platzer M."/>
            <person name="Noegel A.A."/>
            <person name="Schaap P."/>
            <person name="Gloeckner G."/>
        </authorList>
    </citation>
    <scope>NUCLEOTIDE SEQUENCE [LARGE SCALE GENOMIC DNA]</scope>
    <source>
        <strain evidence="3">SH3</strain>
    </source>
</reference>
<evidence type="ECO:0000313" key="2">
    <source>
        <dbReference type="EMBL" id="EGG20276.1"/>
    </source>
</evidence>
<evidence type="ECO:0000256" key="1">
    <source>
        <dbReference type="SAM" id="MobiDB-lite"/>
    </source>
</evidence>
<feature type="compositionally biased region" description="Low complexity" evidence="1">
    <location>
        <begin position="1"/>
        <end position="20"/>
    </location>
</feature>
<feature type="region of interest" description="Disordered" evidence="1">
    <location>
        <begin position="72"/>
        <end position="93"/>
    </location>
</feature>
<dbReference type="AlphaFoldDB" id="F4PWB2"/>
<dbReference type="GeneID" id="14871988"/>
<organism evidence="2 3">
    <name type="scientific">Cavenderia fasciculata</name>
    <name type="common">Slime mold</name>
    <name type="synonym">Dictyostelium fasciculatum</name>
    <dbReference type="NCBI Taxonomy" id="261658"/>
    <lineage>
        <taxon>Eukaryota</taxon>
        <taxon>Amoebozoa</taxon>
        <taxon>Evosea</taxon>
        <taxon>Eumycetozoa</taxon>
        <taxon>Dictyostelia</taxon>
        <taxon>Acytosteliales</taxon>
        <taxon>Cavenderiaceae</taxon>
        <taxon>Cavenderia</taxon>
    </lineage>
</organism>
<feature type="compositionally biased region" description="Basic and acidic residues" evidence="1">
    <location>
        <begin position="72"/>
        <end position="85"/>
    </location>
</feature>
<feature type="region of interest" description="Disordered" evidence="1">
    <location>
        <begin position="1"/>
        <end position="21"/>
    </location>
</feature>
<gene>
    <name evidence="2" type="ORF">DFA_07399</name>
</gene>
<feature type="region of interest" description="Disordered" evidence="1">
    <location>
        <begin position="151"/>
        <end position="176"/>
    </location>
</feature>
<protein>
    <submittedName>
        <fullName evidence="2">Uncharacterized protein</fullName>
    </submittedName>
</protein>
<dbReference type="EMBL" id="GL883013">
    <property type="protein sequence ID" value="EGG20276.1"/>
    <property type="molecule type" value="Genomic_DNA"/>
</dbReference>
<dbReference type="RefSeq" id="XP_004367259.1">
    <property type="nucleotide sequence ID" value="XM_004367202.1"/>
</dbReference>
<accession>F4PWB2</accession>
<name>F4PWB2_CACFS</name>
<sequence>MEIIEQQQQQQQPPQQPQQQSFESIICDIEREDINQQNDVLGRKIRLDCYKAPTVDCLEDIVIKVDNFIKESTRKEGEEEGERKATTSNLSAASDDNSTLLGKLFFSTKAAGNLFRIVAKRSIIGDSDKVVGVEYLVIVYHTRAWMRPSKMPHHRPEVNQFNNPSQQQQQLKRKVREDKTIIRDEEESVDEPAKKKPNYPATIFFDCIEEKREVVRVDGKKYEDEVAFKDVDELMDWYHFMRLRDFLTMSQTIIADRLFKSDNKQCTLQLGSAPKYLGDFLEEQNPDKCNTTYHKYMLSETRVRKEHLSYAEVYNYHFSANYSNKFLPPLHDSLWHGTVKTEMDGDIKHRYFIRYTNAIFHINTATKIVSVTLRFDVELIVLQPNLNKYIMVKA</sequence>